<dbReference type="EMBL" id="JAVRJZ010000008">
    <property type="protein sequence ID" value="KAK2719639.1"/>
    <property type="molecule type" value="Genomic_DNA"/>
</dbReference>
<protein>
    <submittedName>
        <fullName evidence="1">Uncharacterized protein</fullName>
    </submittedName>
</protein>
<gene>
    <name evidence="1" type="ORF">QYM36_005202</name>
</gene>
<evidence type="ECO:0000313" key="2">
    <source>
        <dbReference type="Proteomes" id="UP001187531"/>
    </source>
</evidence>
<evidence type="ECO:0000313" key="1">
    <source>
        <dbReference type="EMBL" id="KAK2719639.1"/>
    </source>
</evidence>
<name>A0AA88LAZ2_ARTSF</name>
<comment type="caution">
    <text evidence="1">The sequence shown here is derived from an EMBL/GenBank/DDBJ whole genome shotgun (WGS) entry which is preliminary data.</text>
</comment>
<dbReference type="Proteomes" id="UP001187531">
    <property type="component" value="Unassembled WGS sequence"/>
</dbReference>
<accession>A0AA88LAZ2</accession>
<keyword evidence="2" id="KW-1185">Reference proteome</keyword>
<organism evidence="1 2">
    <name type="scientific">Artemia franciscana</name>
    <name type="common">Brine shrimp</name>
    <name type="synonym">Artemia sanfranciscana</name>
    <dbReference type="NCBI Taxonomy" id="6661"/>
    <lineage>
        <taxon>Eukaryota</taxon>
        <taxon>Metazoa</taxon>
        <taxon>Ecdysozoa</taxon>
        <taxon>Arthropoda</taxon>
        <taxon>Crustacea</taxon>
        <taxon>Branchiopoda</taxon>
        <taxon>Anostraca</taxon>
        <taxon>Artemiidae</taxon>
        <taxon>Artemia</taxon>
    </lineage>
</organism>
<proteinExistence type="predicted"/>
<sequence length="83" mass="9503">MNDITFTDFQRSVTPVTTKDYNQSSRMVNDPFFFFPYHHAINQAQADVLSIPARAWAIKGCQLPTPSQIVNHKVCPNRIAHKE</sequence>
<reference evidence="1" key="1">
    <citation type="submission" date="2023-07" db="EMBL/GenBank/DDBJ databases">
        <title>Chromosome-level genome assembly of Artemia franciscana.</title>
        <authorList>
            <person name="Jo E."/>
        </authorList>
    </citation>
    <scope>NUCLEOTIDE SEQUENCE</scope>
    <source>
        <tissue evidence="1">Whole body</tissue>
    </source>
</reference>
<dbReference type="AlphaFoldDB" id="A0AA88LAZ2"/>